<dbReference type="InterPro" id="IPR025476">
    <property type="entry name" value="Helitron_helicase-like"/>
</dbReference>
<keyword evidence="3" id="KW-1185">Reference proteome</keyword>
<name>A0A9Q1FRN6_SYNKA</name>
<dbReference type="Pfam" id="PF14214">
    <property type="entry name" value="Helitron_like_N"/>
    <property type="match status" value="1"/>
</dbReference>
<evidence type="ECO:0000259" key="1">
    <source>
        <dbReference type="Pfam" id="PF14214"/>
    </source>
</evidence>
<dbReference type="OrthoDB" id="10046327at2759"/>
<accession>A0A9Q1FRN6</accession>
<dbReference type="EMBL" id="JAINUF010000004">
    <property type="protein sequence ID" value="KAJ8364946.1"/>
    <property type="molecule type" value="Genomic_DNA"/>
</dbReference>
<dbReference type="PANTHER" id="PTHR10492">
    <property type="match status" value="1"/>
</dbReference>
<dbReference type="Proteomes" id="UP001152622">
    <property type="component" value="Chromosome 4"/>
</dbReference>
<reference evidence="2" key="1">
    <citation type="journal article" date="2023" name="Science">
        <title>Genome structures resolve the early diversification of teleost fishes.</title>
        <authorList>
            <person name="Parey E."/>
            <person name="Louis A."/>
            <person name="Montfort J."/>
            <person name="Bouchez O."/>
            <person name="Roques C."/>
            <person name="Iampietro C."/>
            <person name="Lluch J."/>
            <person name="Castinel A."/>
            <person name="Donnadieu C."/>
            <person name="Desvignes T."/>
            <person name="Floi Bucao C."/>
            <person name="Jouanno E."/>
            <person name="Wen M."/>
            <person name="Mejri S."/>
            <person name="Dirks R."/>
            <person name="Jansen H."/>
            <person name="Henkel C."/>
            <person name="Chen W.J."/>
            <person name="Zahm M."/>
            <person name="Cabau C."/>
            <person name="Klopp C."/>
            <person name="Thompson A.W."/>
            <person name="Robinson-Rechavi M."/>
            <person name="Braasch I."/>
            <person name="Lecointre G."/>
            <person name="Bobe J."/>
            <person name="Postlethwait J.H."/>
            <person name="Berthelot C."/>
            <person name="Roest Crollius H."/>
            <person name="Guiguen Y."/>
        </authorList>
    </citation>
    <scope>NUCLEOTIDE SEQUENCE</scope>
    <source>
        <strain evidence="2">WJC10195</strain>
    </source>
</reference>
<organism evidence="2 3">
    <name type="scientific">Synaphobranchus kaupii</name>
    <name type="common">Kaup's arrowtooth eel</name>
    <dbReference type="NCBI Taxonomy" id="118154"/>
    <lineage>
        <taxon>Eukaryota</taxon>
        <taxon>Metazoa</taxon>
        <taxon>Chordata</taxon>
        <taxon>Craniata</taxon>
        <taxon>Vertebrata</taxon>
        <taxon>Euteleostomi</taxon>
        <taxon>Actinopterygii</taxon>
        <taxon>Neopterygii</taxon>
        <taxon>Teleostei</taxon>
        <taxon>Anguilliformes</taxon>
        <taxon>Synaphobranchidae</taxon>
        <taxon>Synaphobranchus</taxon>
    </lineage>
</organism>
<dbReference type="PANTHER" id="PTHR10492:SF57">
    <property type="entry name" value="ATP-DEPENDENT DNA HELICASE"/>
    <property type="match status" value="1"/>
</dbReference>
<gene>
    <name evidence="2" type="ORF">SKAU_G00137770</name>
</gene>
<evidence type="ECO:0000313" key="2">
    <source>
        <dbReference type="EMBL" id="KAJ8364946.1"/>
    </source>
</evidence>
<feature type="domain" description="Helitron helicase-like" evidence="1">
    <location>
        <begin position="1"/>
        <end position="40"/>
    </location>
</feature>
<evidence type="ECO:0000313" key="3">
    <source>
        <dbReference type="Proteomes" id="UP001152622"/>
    </source>
</evidence>
<dbReference type="AlphaFoldDB" id="A0A9Q1FRN6"/>
<comment type="caution">
    <text evidence="2">The sequence shown here is derived from an EMBL/GenBank/DDBJ whole genome shotgun (WGS) entry which is preliminary data.</text>
</comment>
<proteinExistence type="predicted"/>
<protein>
    <recommendedName>
        <fullName evidence="1">Helitron helicase-like domain-containing protein</fullName>
    </recommendedName>
</protein>
<sequence>MKVEALLPYLLKHDILGHVDAYVMVKETQKRHLPHIHMLLTMVPRDKPRTSADIDRVVSAEIPNKDTNPELHRIVTSHMIHGPCGEWNNASPCMADRKCTKDYPKVLREKISFSDDSYPLYRRRTEAEPGAPIMKRRRQRTAQNLVDSGPPATTLTAFFNAMTQHPDMRHVVYPDVFQHFTYLQKRFQLRKKRLSSQDDRMADTVGRLPLIAFNPHTAELYYLRILLYRVPGPTCFQDLRRVGNRVMETYLAACIAHGIVDNDQEVNSVMEEAANITFGPAVREVFANMLMFILRGEHLEFWERHKRVLCEDLMHAAGVNEPDEGVVSQVLLELKDHVERHGFTLSENFGLPEPDPVHVQPCIPRVIQHETEHNIPELEAHIAEMSWWWMKCQ</sequence>